<proteinExistence type="predicted"/>
<dbReference type="AlphaFoldDB" id="A0A6C0J9X9"/>
<dbReference type="Pfam" id="PF19063">
    <property type="entry name" value="DUF5759"/>
    <property type="match status" value="1"/>
</dbReference>
<sequence length="160" mass="19048">MDDYFSINVNQIQQQRHNRDTVKFSTYKKILERCYLKIKSCAETEATYCSFTIPEYIFGEPLFNAAICSDFMVQHLMDNGFSAKFINPCYIFVCWNYGDTKKYDGFRKTNKKYEKIKPKMITYNKDPVKVNNISIDTTPHEKYRFINEYVPIKGLLYKNK</sequence>
<dbReference type="EMBL" id="MN740346">
    <property type="protein sequence ID" value="QHU01611.1"/>
    <property type="molecule type" value="Genomic_DNA"/>
</dbReference>
<name>A0A6C0J9X9_9ZZZZ</name>
<organism evidence="1">
    <name type="scientific">viral metagenome</name>
    <dbReference type="NCBI Taxonomy" id="1070528"/>
    <lineage>
        <taxon>unclassified sequences</taxon>
        <taxon>metagenomes</taxon>
        <taxon>organismal metagenomes</taxon>
    </lineage>
</organism>
<reference evidence="1" key="1">
    <citation type="journal article" date="2020" name="Nature">
        <title>Giant virus diversity and host interactions through global metagenomics.</title>
        <authorList>
            <person name="Schulz F."/>
            <person name="Roux S."/>
            <person name="Paez-Espino D."/>
            <person name="Jungbluth S."/>
            <person name="Walsh D.A."/>
            <person name="Denef V.J."/>
            <person name="McMahon K.D."/>
            <person name="Konstantinidis K.T."/>
            <person name="Eloe-Fadrosh E.A."/>
            <person name="Kyrpides N.C."/>
            <person name="Woyke T."/>
        </authorList>
    </citation>
    <scope>NUCLEOTIDE SEQUENCE</scope>
    <source>
        <strain evidence="1">GVMAG-M-3300025874-2</strain>
    </source>
</reference>
<evidence type="ECO:0000313" key="1">
    <source>
        <dbReference type="EMBL" id="QHU01611.1"/>
    </source>
</evidence>
<protein>
    <submittedName>
        <fullName evidence="1">Uncharacterized protein</fullName>
    </submittedName>
</protein>
<dbReference type="InterPro" id="IPR043977">
    <property type="entry name" value="DUF5759"/>
</dbReference>
<accession>A0A6C0J9X9</accession>